<keyword evidence="2" id="KW-1185">Reference proteome</keyword>
<gene>
    <name evidence="1" type="ORF">NM686_015255</name>
</gene>
<evidence type="ECO:0000313" key="2">
    <source>
        <dbReference type="Proteomes" id="UP001162780"/>
    </source>
</evidence>
<dbReference type="RefSeq" id="WP_255188715.1">
    <property type="nucleotide sequence ID" value="NZ_CP113517.1"/>
</dbReference>
<sequence length="94" mass="10637">MTEKTKNQVIVSPDSNRIISHVRGRLERLQDEIQRLKALDYLLTNSTNHEVSELAWLVEPIAANLAALQEEIMEFSRTKGLAITTTVKPEADHV</sequence>
<name>A0ABY7GIM5_9GAMM</name>
<dbReference type="EMBL" id="CP113517">
    <property type="protein sequence ID" value="WAR43728.1"/>
    <property type="molecule type" value="Genomic_DNA"/>
</dbReference>
<organism evidence="1 2">
    <name type="scientific">Methylomonas rapida</name>
    <dbReference type="NCBI Taxonomy" id="2963939"/>
    <lineage>
        <taxon>Bacteria</taxon>
        <taxon>Pseudomonadati</taxon>
        <taxon>Pseudomonadota</taxon>
        <taxon>Gammaproteobacteria</taxon>
        <taxon>Methylococcales</taxon>
        <taxon>Methylococcaceae</taxon>
        <taxon>Methylomonas</taxon>
    </lineage>
</organism>
<accession>A0ABY7GIM5</accession>
<protein>
    <submittedName>
        <fullName evidence="1">Uncharacterized protein</fullName>
    </submittedName>
</protein>
<reference evidence="1" key="1">
    <citation type="submission" date="2022-11" db="EMBL/GenBank/DDBJ databases">
        <title>Methylomonas rapida sp. nov., Carotenoid-Producing Obligate Methanotrophs with High Growth Characteristics and Biotechnological Potential.</title>
        <authorList>
            <person name="Tikhonova E.N."/>
            <person name="Suleimanov R.Z."/>
            <person name="Miroshnikov K."/>
            <person name="Oshkin I.Y."/>
            <person name="Belova S.E."/>
            <person name="Danilova O.V."/>
            <person name="Ashikhmin A."/>
            <person name="Konopkin A."/>
            <person name="But S.Y."/>
            <person name="Khmelenina V.N."/>
            <person name="Kuznetsov N."/>
            <person name="Pimenov N.V."/>
            <person name="Dedysh S.N."/>
        </authorList>
    </citation>
    <scope>NUCLEOTIDE SEQUENCE</scope>
    <source>
        <strain evidence="1">MP1</strain>
    </source>
</reference>
<evidence type="ECO:0000313" key="1">
    <source>
        <dbReference type="EMBL" id="WAR43728.1"/>
    </source>
</evidence>
<dbReference type="Proteomes" id="UP001162780">
    <property type="component" value="Chromosome"/>
</dbReference>
<proteinExistence type="predicted"/>